<dbReference type="InterPro" id="IPR007969">
    <property type="entry name" value="DUF732"/>
</dbReference>
<keyword evidence="1" id="KW-0732">Signal</keyword>
<evidence type="ECO:0000259" key="2">
    <source>
        <dbReference type="Pfam" id="PF05305"/>
    </source>
</evidence>
<proteinExistence type="predicted"/>
<evidence type="ECO:0000313" key="3">
    <source>
        <dbReference type="EMBL" id="TQR87312.1"/>
    </source>
</evidence>
<evidence type="ECO:0000313" key="4">
    <source>
        <dbReference type="Proteomes" id="UP000315759"/>
    </source>
</evidence>
<feature type="domain" description="DUF732" evidence="2">
    <location>
        <begin position="39"/>
        <end position="108"/>
    </location>
</feature>
<evidence type="ECO:0000256" key="1">
    <source>
        <dbReference type="SAM" id="SignalP"/>
    </source>
</evidence>
<gene>
    <name evidence="3" type="ORF">D8S82_08020</name>
</gene>
<dbReference type="AlphaFoldDB" id="A0A544W523"/>
<dbReference type="Proteomes" id="UP000315759">
    <property type="component" value="Unassembled WGS sequence"/>
</dbReference>
<sequence length="114" mass="12056">MRLKNLGAALLAVAASVVMATAVPAHADPTDDARSEQIDQAFLKAVKDQGLKLKSDGFALDLAHSTCDVLTRTGSVENALRHIQNATDWSDSKKIGSFGSLAVQGYCPTSMPKQ</sequence>
<name>A0A544W523_9MYCO</name>
<comment type="caution">
    <text evidence="3">The sequence shown here is derived from an EMBL/GenBank/DDBJ whole genome shotgun (WGS) entry which is preliminary data.</text>
</comment>
<accession>A0A544W523</accession>
<protein>
    <submittedName>
        <fullName evidence="3">DUF732 domain-containing protein</fullName>
    </submittedName>
</protein>
<dbReference type="EMBL" id="VIFX01000007">
    <property type="protein sequence ID" value="TQR87312.1"/>
    <property type="molecule type" value="Genomic_DNA"/>
</dbReference>
<dbReference type="Pfam" id="PF05305">
    <property type="entry name" value="DUF732"/>
    <property type="match status" value="1"/>
</dbReference>
<keyword evidence="4" id="KW-1185">Reference proteome</keyword>
<feature type="signal peptide" evidence="1">
    <location>
        <begin position="1"/>
        <end position="27"/>
    </location>
</feature>
<feature type="chain" id="PRO_5021704103" evidence="1">
    <location>
        <begin position="28"/>
        <end position="114"/>
    </location>
</feature>
<dbReference type="RefSeq" id="WP_142551554.1">
    <property type="nucleotide sequence ID" value="NZ_VIFX01000007.1"/>
</dbReference>
<organism evidence="3 4">
    <name type="scientific">Mycolicibacterium hodleri</name>
    <dbReference type="NCBI Taxonomy" id="49897"/>
    <lineage>
        <taxon>Bacteria</taxon>
        <taxon>Bacillati</taxon>
        <taxon>Actinomycetota</taxon>
        <taxon>Actinomycetes</taxon>
        <taxon>Mycobacteriales</taxon>
        <taxon>Mycobacteriaceae</taxon>
        <taxon>Mycolicibacterium</taxon>
    </lineage>
</organism>
<reference evidence="3 4" key="1">
    <citation type="submission" date="2018-10" db="EMBL/GenBank/DDBJ databases">
        <title>Draft genome of Mycobacterium hodleri strain B.</title>
        <authorList>
            <person name="Amande T.J."/>
            <person name="Mcgenity T.J."/>
        </authorList>
    </citation>
    <scope>NUCLEOTIDE SEQUENCE [LARGE SCALE GENOMIC DNA]</scope>
    <source>
        <strain evidence="3 4">B</strain>
    </source>
</reference>